<feature type="domain" description="DUF3772" evidence="10">
    <location>
        <begin position="120"/>
        <end position="179"/>
    </location>
</feature>
<keyword evidence="6 7" id="KW-0472">Membrane</keyword>
<comment type="subcellular location">
    <subcellularLocation>
        <location evidence="1">Cell membrane</location>
        <topology evidence="1">Multi-pass membrane protein</topology>
    </subcellularLocation>
</comment>
<feature type="transmembrane region" description="Helical" evidence="7">
    <location>
        <begin position="311"/>
        <end position="328"/>
    </location>
</feature>
<keyword evidence="4 7" id="KW-0812">Transmembrane</keyword>
<dbReference type="Gene3D" id="3.30.70.100">
    <property type="match status" value="1"/>
</dbReference>
<dbReference type="InterPro" id="IPR011066">
    <property type="entry name" value="MscS_channel_C_sf"/>
</dbReference>
<feature type="transmembrane region" description="Helical" evidence="7">
    <location>
        <begin position="590"/>
        <end position="616"/>
    </location>
</feature>
<dbReference type="InterPro" id="IPR023408">
    <property type="entry name" value="MscS_beta-dom_sf"/>
</dbReference>
<dbReference type="InterPro" id="IPR052702">
    <property type="entry name" value="MscS-like_channel"/>
</dbReference>
<dbReference type="SUPFAM" id="SSF50182">
    <property type="entry name" value="Sm-like ribonucleoproteins"/>
    <property type="match status" value="1"/>
</dbReference>
<dbReference type="PANTHER" id="PTHR30347:SF9">
    <property type="entry name" value="MINICONDUCTANCE MECHANOSENSITIVE CHANNEL MSCM"/>
    <property type="match status" value="1"/>
</dbReference>
<dbReference type="EMBL" id="CP043046">
    <property type="protein sequence ID" value="QEI06670.1"/>
    <property type="molecule type" value="Genomic_DNA"/>
</dbReference>
<feature type="transmembrane region" description="Helical" evidence="7">
    <location>
        <begin position="421"/>
        <end position="440"/>
    </location>
</feature>
<dbReference type="Gene3D" id="2.30.30.60">
    <property type="match status" value="1"/>
</dbReference>
<evidence type="ECO:0000256" key="5">
    <source>
        <dbReference type="ARBA" id="ARBA00022989"/>
    </source>
</evidence>
<dbReference type="InterPro" id="IPR010920">
    <property type="entry name" value="LSM_dom_sf"/>
</dbReference>
<dbReference type="KEGG" id="pacr:FXN63_13125"/>
<feature type="signal peptide" evidence="8">
    <location>
        <begin position="1"/>
        <end position="15"/>
    </location>
</feature>
<feature type="transmembrane region" description="Helical" evidence="7">
    <location>
        <begin position="268"/>
        <end position="291"/>
    </location>
</feature>
<feature type="transmembrane region" description="Helical" evidence="7">
    <location>
        <begin position="563"/>
        <end position="584"/>
    </location>
</feature>
<feature type="transmembrane region" description="Helical" evidence="7">
    <location>
        <begin position="192"/>
        <end position="211"/>
    </location>
</feature>
<dbReference type="RefSeq" id="WP_148815500.1">
    <property type="nucleotide sequence ID" value="NZ_CP043046.1"/>
</dbReference>
<dbReference type="Gene3D" id="1.10.287.1260">
    <property type="match status" value="1"/>
</dbReference>
<feature type="transmembrane region" description="Helical" evidence="7">
    <location>
        <begin position="343"/>
        <end position="362"/>
    </location>
</feature>
<evidence type="ECO:0000256" key="4">
    <source>
        <dbReference type="ARBA" id="ARBA00022692"/>
    </source>
</evidence>
<evidence type="ECO:0000313" key="11">
    <source>
        <dbReference type="EMBL" id="QEI06670.1"/>
    </source>
</evidence>
<feature type="transmembrane region" description="Helical" evidence="7">
    <location>
        <begin position="509"/>
        <end position="535"/>
    </location>
</feature>
<dbReference type="InterPro" id="IPR006685">
    <property type="entry name" value="MscS_channel_2nd"/>
</dbReference>
<dbReference type="InterPro" id="IPR011014">
    <property type="entry name" value="MscS_channel_TM-2"/>
</dbReference>
<dbReference type="OrthoDB" id="9799209at2"/>
<gene>
    <name evidence="11" type="ORF">FXN63_13125</name>
</gene>
<organism evidence="11 12">
    <name type="scientific">Pigmentiphaga aceris</name>
    <dbReference type="NCBI Taxonomy" id="1940612"/>
    <lineage>
        <taxon>Bacteria</taxon>
        <taxon>Pseudomonadati</taxon>
        <taxon>Pseudomonadota</taxon>
        <taxon>Betaproteobacteria</taxon>
        <taxon>Burkholderiales</taxon>
        <taxon>Alcaligenaceae</taxon>
        <taxon>Pigmentiphaga</taxon>
    </lineage>
</organism>
<sequence length="801" mass="85070">MLWAFISLPVGTAFAQTNAAATPPSMDSVLDDARKQIDSVQKGIKGEVSDAELTRLRGIAQDVQATAEDAATKLEPQVTSVTARLTELGKPAEGAPEAADVAEQRKQLEKNRVALDAQVKLARLLSVEAEQAATQISAMRRAGFQARLGERTNSLVSRRFWSDLSKDLPFDSMRLRAISAEIQAGVRGTSGATWAGLIAAMAALMLLRKWAGSRMLKLSATRVPAGRLRRSLHALVLVVLSSITPVIVALLIYAGLRANPALSDPTAAFLFGLCGALGFGGYVAGLGSSLLSPDRSSWRLPTISDDLAARLRWFPLNMAIIMVLIWTVERISVLANLSLSTTVAINCVLGLAEVLILMYALARSNILKRHVSVDPENPAPPPPFWLSALAVIAWGVLIVSLVCLLAGYVALGGFLVKQAGWTLVVLASTYLFGVVIDDAFMTLRSATREAEDGQAPALASPKARDQAAVVLSGLGRMLLVMLALMLLLAPFGEGPGDLLQRVDFLHNGIALGAISIRPASVLQALLMLAVGVMAIKLLKRWLTERYLPTTSLDAGMRVSATTLFGYAGLVAVVSFALSAVGIGLERVAWVASALSVGIGFGLQAVVQNFVSGLILLAERPVKVGDWVALGGVEGDIRRINVRATEIQMGDRSTVIVPNSEFITKTVRNVTHTNPIGLVSFKLPMPLETDPEVVRDLIKGAFIEHPDVLETPAPNVQLDSIDGRSIIFNASGFVASPRVAYGIKSQILFEVLKRLRDAGMTLSAPQTMILTDSQERLAAASLGVPAAVPTPMAAAPAPSSPT</sequence>
<reference evidence="11 12" key="1">
    <citation type="submission" date="2019-08" db="EMBL/GenBank/DDBJ databases">
        <title>Amphibian skin-associated Pigmentiphaga: genome sequence and occurrence across geography and hosts.</title>
        <authorList>
            <person name="Bletz M.C."/>
            <person name="Bunk B."/>
            <person name="Sproeer C."/>
            <person name="Biwer P."/>
            <person name="Reiter S."/>
            <person name="Rabemananjara F.C.E."/>
            <person name="Schulz S."/>
            <person name="Overmann J."/>
            <person name="Vences M."/>
        </authorList>
    </citation>
    <scope>NUCLEOTIDE SEQUENCE [LARGE SCALE GENOMIC DNA]</scope>
    <source>
        <strain evidence="11 12">Mada1488</strain>
    </source>
</reference>
<proteinExistence type="inferred from homology"/>
<evidence type="ECO:0000256" key="3">
    <source>
        <dbReference type="ARBA" id="ARBA00022475"/>
    </source>
</evidence>
<dbReference type="Pfam" id="PF12607">
    <property type="entry name" value="DUF3772"/>
    <property type="match status" value="1"/>
</dbReference>
<dbReference type="SUPFAM" id="SSF82689">
    <property type="entry name" value="Mechanosensitive channel protein MscS (YggB), C-terminal domain"/>
    <property type="match status" value="1"/>
</dbReference>
<feature type="chain" id="PRO_5022890240" evidence="8">
    <location>
        <begin position="16"/>
        <end position="801"/>
    </location>
</feature>
<keyword evidence="12" id="KW-1185">Reference proteome</keyword>
<protein>
    <submittedName>
        <fullName evidence="11">Mechanosensitive ion channel family protein</fullName>
    </submittedName>
</protein>
<dbReference type="GO" id="GO:0008381">
    <property type="term" value="F:mechanosensitive monoatomic ion channel activity"/>
    <property type="evidence" value="ECO:0007669"/>
    <property type="project" value="UniProtKB-ARBA"/>
</dbReference>
<dbReference type="PANTHER" id="PTHR30347">
    <property type="entry name" value="POTASSIUM CHANNEL RELATED"/>
    <property type="match status" value="1"/>
</dbReference>
<feature type="domain" description="Mechanosensitive ion channel MscS" evidence="9">
    <location>
        <begin position="605"/>
        <end position="671"/>
    </location>
</feature>
<keyword evidence="8" id="KW-0732">Signal</keyword>
<evidence type="ECO:0000259" key="10">
    <source>
        <dbReference type="Pfam" id="PF12607"/>
    </source>
</evidence>
<evidence type="ECO:0000256" key="2">
    <source>
        <dbReference type="ARBA" id="ARBA00008017"/>
    </source>
</evidence>
<dbReference type="Proteomes" id="UP000325161">
    <property type="component" value="Chromosome"/>
</dbReference>
<evidence type="ECO:0000256" key="8">
    <source>
        <dbReference type="SAM" id="SignalP"/>
    </source>
</evidence>
<feature type="transmembrane region" description="Helical" evidence="7">
    <location>
        <begin position="468"/>
        <end position="489"/>
    </location>
</feature>
<comment type="similarity">
    <text evidence="2">Belongs to the MscS (TC 1.A.23) family.</text>
</comment>
<feature type="transmembrane region" description="Helical" evidence="7">
    <location>
        <begin position="383"/>
        <end position="409"/>
    </location>
</feature>
<name>A0A5C0B0N1_9BURK</name>
<evidence type="ECO:0000313" key="12">
    <source>
        <dbReference type="Proteomes" id="UP000325161"/>
    </source>
</evidence>
<keyword evidence="5 7" id="KW-1133">Transmembrane helix</keyword>
<evidence type="ECO:0000256" key="6">
    <source>
        <dbReference type="ARBA" id="ARBA00023136"/>
    </source>
</evidence>
<keyword evidence="3" id="KW-1003">Cell membrane</keyword>
<evidence type="ECO:0000256" key="1">
    <source>
        <dbReference type="ARBA" id="ARBA00004651"/>
    </source>
</evidence>
<accession>A0A5C0B0N1</accession>
<dbReference type="GO" id="GO:0005886">
    <property type="term" value="C:plasma membrane"/>
    <property type="evidence" value="ECO:0007669"/>
    <property type="project" value="UniProtKB-SubCell"/>
</dbReference>
<evidence type="ECO:0000259" key="9">
    <source>
        <dbReference type="Pfam" id="PF00924"/>
    </source>
</evidence>
<dbReference type="SUPFAM" id="SSF82861">
    <property type="entry name" value="Mechanosensitive channel protein MscS (YggB), transmembrane region"/>
    <property type="match status" value="1"/>
</dbReference>
<dbReference type="InterPro" id="IPR022249">
    <property type="entry name" value="DUF3772"/>
</dbReference>
<evidence type="ECO:0000256" key="7">
    <source>
        <dbReference type="SAM" id="Phobius"/>
    </source>
</evidence>
<feature type="transmembrane region" description="Helical" evidence="7">
    <location>
        <begin position="232"/>
        <end position="256"/>
    </location>
</feature>
<dbReference type="Pfam" id="PF00924">
    <property type="entry name" value="MS_channel_2nd"/>
    <property type="match status" value="1"/>
</dbReference>
<dbReference type="AlphaFoldDB" id="A0A5C0B0N1"/>